<dbReference type="SUPFAM" id="SSF52540">
    <property type="entry name" value="P-loop containing nucleoside triphosphate hydrolases"/>
    <property type="match status" value="1"/>
</dbReference>
<evidence type="ECO:0000256" key="1">
    <source>
        <dbReference type="ARBA" id="ARBA00022741"/>
    </source>
</evidence>
<keyword evidence="3" id="KW-0472">Membrane</keyword>
<keyword evidence="5" id="KW-1185">Reference proteome</keyword>
<protein>
    <submittedName>
        <fullName evidence="4">CoaE-domain-containing protein</fullName>
    </submittedName>
</protein>
<keyword evidence="3" id="KW-0812">Transmembrane</keyword>
<dbReference type="GO" id="GO:0004140">
    <property type="term" value="F:dephospho-CoA kinase activity"/>
    <property type="evidence" value="ECO:0007669"/>
    <property type="project" value="InterPro"/>
</dbReference>
<dbReference type="InterPro" id="IPR001977">
    <property type="entry name" value="Depp_CoAkinase"/>
</dbReference>
<dbReference type="EMBL" id="KN882021">
    <property type="protein sequence ID" value="KIY46877.1"/>
    <property type="molecule type" value="Genomic_DNA"/>
</dbReference>
<dbReference type="GO" id="GO:0015937">
    <property type="term" value="P:coenzyme A biosynthetic process"/>
    <property type="evidence" value="ECO:0007669"/>
    <property type="project" value="InterPro"/>
</dbReference>
<dbReference type="PROSITE" id="PS51219">
    <property type="entry name" value="DPCK"/>
    <property type="match status" value="1"/>
</dbReference>
<evidence type="ECO:0000256" key="3">
    <source>
        <dbReference type="SAM" id="Phobius"/>
    </source>
</evidence>
<evidence type="ECO:0000313" key="4">
    <source>
        <dbReference type="EMBL" id="KIY46877.1"/>
    </source>
</evidence>
<dbReference type="PANTHER" id="PTHR10695">
    <property type="entry name" value="DEPHOSPHO-COA KINASE-RELATED"/>
    <property type="match status" value="1"/>
</dbReference>
<gene>
    <name evidence="4" type="ORF">FISHEDRAFT_66277</name>
</gene>
<keyword evidence="1" id="KW-0547">Nucleotide-binding</keyword>
<evidence type="ECO:0000313" key="5">
    <source>
        <dbReference type="Proteomes" id="UP000054144"/>
    </source>
</evidence>
<dbReference type="Proteomes" id="UP000054144">
    <property type="component" value="Unassembled WGS sequence"/>
</dbReference>
<dbReference type="GO" id="GO:0005524">
    <property type="term" value="F:ATP binding"/>
    <property type="evidence" value="ECO:0007669"/>
    <property type="project" value="UniProtKB-KW"/>
</dbReference>
<name>A0A0D7A7B0_9AGAR</name>
<dbReference type="Gene3D" id="3.40.50.300">
    <property type="entry name" value="P-loop containing nucleotide triphosphate hydrolases"/>
    <property type="match status" value="2"/>
</dbReference>
<evidence type="ECO:0000256" key="2">
    <source>
        <dbReference type="ARBA" id="ARBA00022840"/>
    </source>
</evidence>
<proteinExistence type="predicted"/>
<dbReference type="CDD" id="cd02022">
    <property type="entry name" value="DPCK"/>
    <property type="match status" value="1"/>
</dbReference>
<dbReference type="AlphaFoldDB" id="A0A0D7A7B0"/>
<reference evidence="4 5" key="1">
    <citation type="journal article" date="2015" name="Fungal Genet. Biol.">
        <title>Evolution of novel wood decay mechanisms in Agaricales revealed by the genome sequences of Fistulina hepatica and Cylindrobasidium torrendii.</title>
        <authorList>
            <person name="Floudas D."/>
            <person name="Held B.W."/>
            <person name="Riley R."/>
            <person name="Nagy L.G."/>
            <person name="Koehler G."/>
            <person name="Ransdell A.S."/>
            <person name="Younus H."/>
            <person name="Chow J."/>
            <person name="Chiniquy J."/>
            <person name="Lipzen A."/>
            <person name="Tritt A."/>
            <person name="Sun H."/>
            <person name="Haridas S."/>
            <person name="LaButti K."/>
            <person name="Ohm R.A."/>
            <person name="Kues U."/>
            <person name="Blanchette R.A."/>
            <person name="Grigoriev I.V."/>
            <person name="Minto R.E."/>
            <person name="Hibbett D.S."/>
        </authorList>
    </citation>
    <scope>NUCLEOTIDE SEQUENCE [LARGE SCALE GENOMIC DNA]</scope>
    <source>
        <strain evidence="4 5">ATCC 64428</strain>
    </source>
</reference>
<dbReference type="NCBIfam" id="TIGR00152">
    <property type="entry name" value="dephospho-CoA kinase"/>
    <property type="match status" value="1"/>
</dbReference>
<dbReference type="PANTHER" id="PTHR10695:SF46">
    <property type="entry name" value="BIFUNCTIONAL COENZYME A SYNTHASE-RELATED"/>
    <property type="match status" value="1"/>
</dbReference>
<keyword evidence="3" id="KW-1133">Transmembrane helix</keyword>
<feature type="transmembrane region" description="Helical" evidence="3">
    <location>
        <begin position="175"/>
        <end position="196"/>
    </location>
</feature>
<keyword evidence="2" id="KW-0067">ATP-binding</keyword>
<dbReference type="Pfam" id="PF01121">
    <property type="entry name" value="CoaE"/>
    <property type="match status" value="1"/>
</dbReference>
<organism evidence="4 5">
    <name type="scientific">Fistulina hepatica ATCC 64428</name>
    <dbReference type="NCBI Taxonomy" id="1128425"/>
    <lineage>
        <taxon>Eukaryota</taxon>
        <taxon>Fungi</taxon>
        <taxon>Dikarya</taxon>
        <taxon>Basidiomycota</taxon>
        <taxon>Agaricomycotina</taxon>
        <taxon>Agaricomycetes</taxon>
        <taxon>Agaricomycetidae</taxon>
        <taxon>Agaricales</taxon>
        <taxon>Fistulinaceae</taxon>
        <taxon>Fistulina</taxon>
    </lineage>
</organism>
<dbReference type="OrthoDB" id="247245at2759"/>
<dbReference type="InterPro" id="IPR027417">
    <property type="entry name" value="P-loop_NTPase"/>
</dbReference>
<sequence length="205" mass="23346">MQANISQLWWVFPDGHVPLLDADTLARQAVEPGTPAFAQIVREFGEGVLLPDGSLDRKKLGSIIFNNASKRRTLNAIVHPVMWRTILWAVVRCWLKGERYYVLDVPLLIESKLDKYVGLVVLDALSRLNTQTSIEQKVTYADVLMDNSGSLEDVDDKVDALVTYLDRLSGWYWRLYWLLPPLGLVVAVATVARRILRPNKFRRSL</sequence>
<accession>A0A0D7A7B0</accession>